<keyword evidence="3" id="KW-0547">Nucleotide-binding</keyword>
<dbReference type="Pfam" id="PF23559">
    <property type="entry name" value="WHD_DRP"/>
    <property type="match status" value="1"/>
</dbReference>
<dbReference type="InterPro" id="IPR027417">
    <property type="entry name" value="P-loop_NTPase"/>
</dbReference>
<organism evidence="9 10">
    <name type="scientific">Stephania yunnanensis</name>
    <dbReference type="NCBI Taxonomy" id="152371"/>
    <lineage>
        <taxon>Eukaryota</taxon>
        <taxon>Viridiplantae</taxon>
        <taxon>Streptophyta</taxon>
        <taxon>Embryophyta</taxon>
        <taxon>Tracheophyta</taxon>
        <taxon>Spermatophyta</taxon>
        <taxon>Magnoliopsida</taxon>
        <taxon>Ranunculales</taxon>
        <taxon>Menispermaceae</taxon>
        <taxon>Menispermoideae</taxon>
        <taxon>Cissampelideae</taxon>
        <taxon>Stephania</taxon>
    </lineage>
</organism>
<sequence length="770" mass="87671">MAEVVLEAVVGLLFENLKSIIQRELDLVWGFKADIRKLSATLSPLGEVLADAEVKQIKSKAIRKWLVRLKHAAYDAQDVLDDWAIAETNRIRHQPAQSDATGKNYRAHLVWSSFMSFINLKRLVFRYKLAKQIKEIRERFDGIAKEMSDFSLIKKSVDVEGSVVPPQSISSGRVTSSTSVEPQMYGRETDKENIVKMLLENINNEHVISVCPIVGIGGLGKTTLAQLVYNDDRMHKHFDVKIWICVSDDFNVKRLLEEIFEVVTKRPSGKDNLDAIQNDVKENLKEKKFLLVLDDVWCEKQDEWNMLKNSLTTGAKGSSIIVTTRLKKVASITQTISEPYHLGGLSPDDCWSLFRSYAFDVGKELEKLNLERIGREIVSKCGGLPLAAKALGSLVRFKDEEKQWEQVRDSEIWELDEEEGSDQCPKILPALRLSYNNLSPRARQSFAYCSFFPKDYKMSKEVLVHLWMANDLLQSERMEPEVVGENVFGELLWHSFFQDIKKNEDGKIKTVKIHDLMHDLASTVMKSEYSLFEVGMPRNVIKSSIQDDEIRPRHVSIILLGSSETCVVDVSNIYRFLSSHQRHLRTFFLFSNENEGMFASHVISIIYGLKNLRVLRVEIWNAEISLPLSFGDKLKHLRYLNLRHCGLSSLHGESFRGMKNLQFLDLSKNSKYIETIPDSIGNLGHLRHLNLSENEGLKVLPESLGNLTKLETLKLNDCSRLITLPQSTNKLCSLKQLENKDCCNLRSMPSGIGEGLSRLEKLSLWVGVGK</sequence>
<keyword evidence="1" id="KW-0433">Leucine-rich repeat</keyword>
<dbReference type="InterPro" id="IPR036388">
    <property type="entry name" value="WH-like_DNA-bd_sf"/>
</dbReference>
<evidence type="ECO:0000256" key="3">
    <source>
        <dbReference type="ARBA" id="ARBA00022741"/>
    </source>
</evidence>
<keyword evidence="2" id="KW-0677">Repeat</keyword>
<dbReference type="GO" id="GO:0005524">
    <property type="term" value="F:ATP binding"/>
    <property type="evidence" value="ECO:0007669"/>
    <property type="project" value="UniProtKB-KW"/>
</dbReference>
<feature type="domain" description="NB-ARC" evidence="6">
    <location>
        <begin position="188"/>
        <end position="360"/>
    </location>
</feature>
<evidence type="ECO:0000259" key="8">
    <source>
        <dbReference type="Pfam" id="PF23559"/>
    </source>
</evidence>
<dbReference type="PANTHER" id="PTHR36766:SF48">
    <property type="entry name" value="DISEASE RESISTANCE PROTEIN RGA3"/>
    <property type="match status" value="1"/>
</dbReference>
<accession>A0AAP0E8Z8</accession>
<dbReference type="Pfam" id="PF18052">
    <property type="entry name" value="Rx_N"/>
    <property type="match status" value="1"/>
</dbReference>
<protein>
    <recommendedName>
        <fullName evidence="11">Disease resistance protein RGA3</fullName>
    </recommendedName>
</protein>
<dbReference type="Gene3D" id="3.40.50.300">
    <property type="entry name" value="P-loop containing nucleotide triphosphate hydrolases"/>
    <property type="match status" value="1"/>
</dbReference>
<dbReference type="InterPro" id="IPR003591">
    <property type="entry name" value="Leu-rich_rpt_typical-subtyp"/>
</dbReference>
<comment type="caution">
    <text evidence="9">The sequence shown here is derived from an EMBL/GenBank/DDBJ whole genome shotgun (WGS) entry which is preliminary data.</text>
</comment>
<evidence type="ECO:0000256" key="4">
    <source>
        <dbReference type="ARBA" id="ARBA00022821"/>
    </source>
</evidence>
<dbReference type="InterPro" id="IPR042197">
    <property type="entry name" value="Apaf_helical"/>
</dbReference>
<dbReference type="InterPro" id="IPR038005">
    <property type="entry name" value="RX-like_CC"/>
</dbReference>
<dbReference type="Gene3D" id="1.10.10.10">
    <property type="entry name" value="Winged helix-like DNA-binding domain superfamily/Winged helix DNA-binding domain"/>
    <property type="match status" value="1"/>
</dbReference>
<feature type="domain" description="Disease resistance protein winged helix" evidence="8">
    <location>
        <begin position="452"/>
        <end position="521"/>
    </location>
</feature>
<feature type="domain" description="Disease resistance N-terminal" evidence="7">
    <location>
        <begin position="9"/>
        <end position="90"/>
    </location>
</feature>
<keyword evidence="4" id="KW-0611">Plant defense</keyword>
<evidence type="ECO:0000313" key="10">
    <source>
        <dbReference type="Proteomes" id="UP001420932"/>
    </source>
</evidence>
<dbReference type="InterPro" id="IPR032675">
    <property type="entry name" value="LRR_dom_sf"/>
</dbReference>
<dbReference type="CDD" id="cd14798">
    <property type="entry name" value="RX-CC_like"/>
    <property type="match status" value="1"/>
</dbReference>
<dbReference type="Gene3D" id="1.10.8.430">
    <property type="entry name" value="Helical domain of apoptotic protease-activating factors"/>
    <property type="match status" value="1"/>
</dbReference>
<gene>
    <name evidence="9" type="ORF">Syun_028916</name>
</gene>
<proteinExistence type="predicted"/>
<dbReference type="Proteomes" id="UP001420932">
    <property type="component" value="Unassembled WGS sequence"/>
</dbReference>
<keyword evidence="10" id="KW-1185">Reference proteome</keyword>
<dbReference type="InterPro" id="IPR001611">
    <property type="entry name" value="Leu-rich_rpt"/>
</dbReference>
<evidence type="ECO:0000256" key="1">
    <source>
        <dbReference type="ARBA" id="ARBA00022614"/>
    </source>
</evidence>
<evidence type="ECO:0000259" key="7">
    <source>
        <dbReference type="Pfam" id="PF18052"/>
    </source>
</evidence>
<evidence type="ECO:0000256" key="2">
    <source>
        <dbReference type="ARBA" id="ARBA00022737"/>
    </source>
</evidence>
<dbReference type="FunFam" id="3.40.50.300:FF:001091">
    <property type="entry name" value="Probable disease resistance protein At1g61300"/>
    <property type="match status" value="1"/>
</dbReference>
<dbReference type="GO" id="GO:0006952">
    <property type="term" value="P:defense response"/>
    <property type="evidence" value="ECO:0007669"/>
    <property type="project" value="UniProtKB-KW"/>
</dbReference>
<dbReference type="FunFam" id="1.10.10.10:FF:000322">
    <property type="entry name" value="Probable disease resistance protein At1g63360"/>
    <property type="match status" value="1"/>
</dbReference>
<dbReference type="SUPFAM" id="SSF52058">
    <property type="entry name" value="L domain-like"/>
    <property type="match status" value="1"/>
</dbReference>
<dbReference type="EMBL" id="JBBNAF010000013">
    <property type="protein sequence ID" value="KAK9086522.1"/>
    <property type="molecule type" value="Genomic_DNA"/>
</dbReference>
<dbReference type="GO" id="GO:0043531">
    <property type="term" value="F:ADP binding"/>
    <property type="evidence" value="ECO:0007669"/>
    <property type="project" value="InterPro"/>
</dbReference>
<dbReference type="Pfam" id="PF00931">
    <property type="entry name" value="NB-ARC"/>
    <property type="match status" value="1"/>
</dbReference>
<evidence type="ECO:0000259" key="6">
    <source>
        <dbReference type="Pfam" id="PF00931"/>
    </source>
</evidence>
<dbReference type="InterPro" id="IPR058922">
    <property type="entry name" value="WHD_DRP"/>
</dbReference>
<dbReference type="GO" id="GO:0051707">
    <property type="term" value="P:response to other organism"/>
    <property type="evidence" value="ECO:0007669"/>
    <property type="project" value="UniProtKB-ARBA"/>
</dbReference>
<name>A0AAP0E8Z8_9MAGN</name>
<dbReference type="Gene3D" id="3.80.10.10">
    <property type="entry name" value="Ribonuclease Inhibitor"/>
    <property type="match status" value="1"/>
</dbReference>
<evidence type="ECO:0000256" key="5">
    <source>
        <dbReference type="ARBA" id="ARBA00022840"/>
    </source>
</evidence>
<dbReference type="InterPro" id="IPR041118">
    <property type="entry name" value="Rx_N"/>
</dbReference>
<evidence type="ECO:0000313" key="9">
    <source>
        <dbReference type="EMBL" id="KAK9086522.1"/>
    </source>
</evidence>
<dbReference type="SUPFAM" id="SSF52540">
    <property type="entry name" value="P-loop containing nucleoside triphosphate hydrolases"/>
    <property type="match status" value="1"/>
</dbReference>
<reference evidence="9 10" key="1">
    <citation type="submission" date="2024-01" db="EMBL/GenBank/DDBJ databases">
        <title>Genome assemblies of Stephania.</title>
        <authorList>
            <person name="Yang L."/>
        </authorList>
    </citation>
    <scope>NUCLEOTIDE SEQUENCE [LARGE SCALE GENOMIC DNA]</scope>
    <source>
        <strain evidence="9">YNDBR</strain>
        <tissue evidence="9">Leaf</tissue>
    </source>
</reference>
<dbReference type="AlphaFoldDB" id="A0AAP0E8Z8"/>
<dbReference type="PANTHER" id="PTHR36766">
    <property type="entry name" value="PLANT BROAD-SPECTRUM MILDEW RESISTANCE PROTEIN RPW8"/>
    <property type="match status" value="1"/>
</dbReference>
<dbReference type="InterPro" id="IPR002182">
    <property type="entry name" value="NB-ARC"/>
</dbReference>
<evidence type="ECO:0008006" key="11">
    <source>
        <dbReference type="Google" id="ProtNLM"/>
    </source>
</evidence>
<dbReference type="Gene3D" id="1.20.5.4130">
    <property type="match status" value="1"/>
</dbReference>
<keyword evidence="5" id="KW-0067">ATP-binding</keyword>
<dbReference type="PRINTS" id="PR00364">
    <property type="entry name" value="DISEASERSIST"/>
</dbReference>
<dbReference type="Pfam" id="PF13855">
    <property type="entry name" value="LRR_8"/>
    <property type="match status" value="1"/>
</dbReference>
<dbReference type="SMART" id="SM00369">
    <property type="entry name" value="LRR_TYP"/>
    <property type="match status" value="3"/>
</dbReference>